<gene>
    <name evidence="3" type="ORF">DEA37_0004489</name>
</gene>
<organism evidence="3 4">
    <name type="scientific">Paragonimus westermani</name>
    <dbReference type="NCBI Taxonomy" id="34504"/>
    <lineage>
        <taxon>Eukaryota</taxon>
        <taxon>Metazoa</taxon>
        <taxon>Spiralia</taxon>
        <taxon>Lophotrochozoa</taxon>
        <taxon>Platyhelminthes</taxon>
        <taxon>Trematoda</taxon>
        <taxon>Digenea</taxon>
        <taxon>Plagiorchiida</taxon>
        <taxon>Troglotremata</taxon>
        <taxon>Troglotrematidae</taxon>
        <taxon>Paragonimus</taxon>
    </lineage>
</organism>
<feature type="region of interest" description="Disordered" evidence="1">
    <location>
        <begin position="242"/>
        <end position="268"/>
    </location>
</feature>
<feature type="region of interest" description="Disordered" evidence="1">
    <location>
        <begin position="311"/>
        <end position="360"/>
    </location>
</feature>
<feature type="domain" description="CLASP N-terminal" evidence="2">
    <location>
        <begin position="7"/>
        <end position="158"/>
    </location>
</feature>
<accession>A0A5J4N5Q5</accession>
<feature type="compositionally biased region" description="Polar residues" evidence="1">
    <location>
        <begin position="311"/>
        <end position="346"/>
    </location>
</feature>
<dbReference type="EMBL" id="QNGE01008096">
    <property type="protein sequence ID" value="KAA3670851.1"/>
    <property type="molecule type" value="Genomic_DNA"/>
</dbReference>
<dbReference type="GO" id="GO:0005876">
    <property type="term" value="C:spindle microtubule"/>
    <property type="evidence" value="ECO:0007669"/>
    <property type="project" value="TreeGrafter"/>
</dbReference>
<dbReference type="GO" id="GO:0008017">
    <property type="term" value="F:microtubule binding"/>
    <property type="evidence" value="ECO:0007669"/>
    <property type="project" value="TreeGrafter"/>
</dbReference>
<protein>
    <submittedName>
        <fullName evidence="3">CLIP-associating protein 1/2</fullName>
    </submittedName>
</protein>
<dbReference type="GO" id="GO:0040001">
    <property type="term" value="P:establishment of mitotic spindle localization"/>
    <property type="evidence" value="ECO:0007669"/>
    <property type="project" value="TreeGrafter"/>
</dbReference>
<dbReference type="SUPFAM" id="SSF48371">
    <property type="entry name" value="ARM repeat"/>
    <property type="match status" value="1"/>
</dbReference>
<dbReference type="PANTHER" id="PTHR21567">
    <property type="entry name" value="CLASP"/>
    <property type="match status" value="1"/>
</dbReference>
<dbReference type="Pfam" id="PF12348">
    <property type="entry name" value="CLASP_N"/>
    <property type="match status" value="1"/>
</dbReference>
<keyword evidence="4" id="KW-1185">Reference proteome</keyword>
<evidence type="ECO:0000313" key="4">
    <source>
        <dbReference type="Proteomes" id="UP000324629"/>
    </source>
</evidence>
<reference evidence="3 4" key="1">
    <citation type="journal article" date="2019" name="Gigascience">
        <title>Whole-genome sequence of the oriental lung fluke Paragonimus westermani.</title>
        <authorList>
            <person name="Oey H."/>
            <person name="Zakrzewski M."/>
            <person name="Narain K."/>
            <person name="Devi K.R."/>
            <person name="Agatsuma T."/>
            <person name="Nawaratna S."/>
            <person name="Gobert G.N."/>
            <person name="Jones M.K."/>
            <person name="Ragan M.A."/>
            <person name="McManus D.P."/>
            <person name="Krause L."/>
        </authorList>
    </citation>
    <scope>NUCLEOTIDE SEQUENCE [LARGE SCALE GENOMIC DNA]</scope>
    <source>
        <strain evidence="3 4">IND2009</strain>
    </source>
</reference>
<evidence type="ECO:0000259" key="2">
    <source>
        <dbReference type="Pfam" id="PF12348"/>
    </source>
</evidence>
<dbReference type="GO" id="GO:0072686">
    <property type="term" value="C:mitotic spindle"/>
    <property type="evidence" value="ECO:0007669"/>
    <property type="project" value="TreeGrafter"/>
</dbReference>
<feature type="compositionally biased region" description="Polar residues" evidence="1">
    <location>
        <begin position="253"/>
        <end position="268"/>
    </location>
</feature>
<dbReference type="Gene3D" id="1.25.10.10">
    <property type="entry name" value="Leucine-rich Repeat Variant"/>
    <property type="match status" value="1"/>
</dbReference>
<dbReference type="GO" id="GO:0045180">
    <property type="term" value="C:basal cortex"/>
    <property type="evidence" value="ECO:0007669"/>
    <property type="project" value="TreeGrafter"/>
</dbReference>
<evidence type="ECO:0000256" key="1">
    <source>
        <dbReference type="SAM" id="MobiDB-lite"/>
    </source>
</evidence>
<dbReference type="AlphaFoldDB" id="A0A5J4N5Q5"/>
<name>A0A5J4N5Q5_9TREM</name>
<dbReference type="Proteomes" id="UP000324629">
    <property type="component" value="Unassembled WGS sequence"/>
</dbReference>
<dbReference type="PANTHER" id="PTHR21567:SF9">
    <property type="entry name" value="CLIP-ASSOCIATING PROTEIN"/>
    <property type="match status" value="1"/>
</dbReference>
<dbReference type="InterPro" id="IPR024395">
    <property type="entry name" value="CLASP_N_dom"/>
</dbReference>
<dbReference type="GO" id="GO:0005881">
    <property type="term" value="C:cytoplasmic microtubule"/>
    <property type="evidence" value="ECO:0007669"/>
    <property type="project" value="TreeGrafter"/>
</dbReference>
<dbReference type="InterPro" id="IPR016024">
    <property type="entry name" value="ARM-type_fold"/>
</dbReference>
<sequence length="378" mass="41852">MWIVASTASLCLNRYLSQELRNRFDRFAETVLPDLIALMSNSAKVMATSGIVAIRFILENTYSHRLLPILTSSMTCKSNVTRKCICEFMEIIFQLWPVNVLEKHLGLVQDSLRRGICDADSDARVFARRAFPLFAAKFPDQANVMLQNLDAQKRKLVEKDMIAAGLAAGAGDAESVRSRSNSQTAIQNRVATNPITKRPTKPVLGTTAIVSAASRSRPPVTTLNDYNTVGRYIRQGSMAATVDGRGRVPGRKTVSQSQPTSREVSPSRLTFMSYGITGDGQQQQQLPYNAAGYATRNGIIDRQHTVDSSYHQGLTSRIPRSQGASRETSPSRSATGGYSTAATPFQHQEHSGFNGRGANFMSYRGRTRREFRRHFAHR</sequence>
<comment type="caution">
    <text evidence="3">The sequence shown here is derived from an EMBL/GenBank/DDBJ whole genome shotgun (WGS) entry which is preliminary data.</text>
</comment>
<dbReference type="GO" id="GO:0000776">
    <property type="term" value="C:kinetochore"/>
    <property type="evidence" value="ECO:0007669"/>
    <property type="project" value="TreeGrafter"/>
</dbReference>
<dbReference type="InterPro" id="IPR011989">
    <property type="entry name" value="ARM-like"/>
</dbReference>
<dbReference type="GO" id="GO:0005815">
    <property type="term" value="C:microtubule organizing center"/>
    <property type="evidence" value="ECO:0007669"/>
    <property type="project" value="TreeGrafter"/>
</dbReference>
<proteinExistence type="predicted"/>
<dbReference type="GO" id="GO:0090307">
    <property type="term" value="P:mitotic spindle assembly"/>
    <property type="evidence" value="ECO:0007669"/>
    <property type="project" value="TreeGrafter"/>
</dbReference>
<evidence type="ECO:0000313" key="3">
    <source>
        <dbReference type="EMBL" id="KAA3670851.1"/>
    </source>
</evidence>